<dbReference type="PANTHER" id="PTHR14885">
    <property type="entry name" value="CILIA- AND FLAGELLA-ASSOCIATED PROTEIN 43-RELATED"/>
    <property type="match status" value="1"/>
</dbReference>
<keyword evidence="4" id="KW-0853">WD repeat</keyword>
<dbReference type="EMBL" id="CAMXCT010001222">
    <property type="protein sequence ID" value="CAI3987948.1"/>
    <property type="molecule type" value="Genomic_DNA"/>
</dbReference>
<gene>
    <name evidence="10" type="ORF">C1SCF055_LOCUS15183</name>
</gene>
<keyword evidence="6" id="KW-0175">Coiled coil</keyword>
<organism evidence="10">
    <name type="scientific">Cladocopium goreaui</name>
    <dbReference type="NCBI Taxonomy" id="2562237"/>
    <lineage>
        <taxon>Eukaryota</taxon>
        <taxon>Sar</taxon>
        <taxon>Alveolata</taxon>
        <taxon>Dinophyceae</taxon>
        <taxon>Suessiales</taxon>
        <taxon>Symbiodiniaceae</taxon>
        <taxon>Cladocopium</taxon>
    </lineage>
</organism>
<dbReference type="GO" id="GO:0005856">
    <property type="term" value="C:cytoskeleton"/>
    <property type="evidence" value="ECO:0007669"/>
    <property type="project" value="UniProtKB-SubCell"/>
</dbReference>
<accession>A0A9P1FTM9</accession>
<dbReference type="Proteomes" id="UP001152797">
    <property type="component" value="Unassembled WGS sequence"/>
</dbReference>
<proteinExistence type="predicted"/>
<evidence type="ECO:0000313" key="12">
    <source>
        <dbReference type="Proteomes" id="UP001152797"/>
    </source>
</evidence>
<keyword evidence="12" id="KW-1185">Reference proteome</keyword>
<evidence type="ECO:0000256" key="9">
    <source>
        <dbReference type="SAM" id="MobiDB-lite"/>
    </source>
</evidence>
<evidence type="ECO:0000256" key="5">
    <source>
        <dbReference type="ARBA" id="ARBA00022737"/>
    </source>
</evidence>
<dbReference type="OrthoDB" id="1935234at2759"/>
<reference evidence="11 12" key="2">
    <citation type="submission" date="2024-05" db="EMBL/GenBank/DDBJ databases">
        <authorList>
            <person name="Chen Y."/>
            <person name="Shah S."/>
            <person name="Dougan E. K."/>
            <person name="Thang M."/>
            <person name="Chan C."/>
        </authorList>
    </citation>
    <scope>NUCLEOTIDE SEQUENCE [LARGE SCALE GENOMIC DNA]</scope>
</reference>
<keyword evidence="8" id="KW-0966">Cell projection</keyword>
<evidence type="ECO:0000256" key="7">
    <source>
        <dbReference type="ARBA" id="ARBA00023212"/>
    </source>
</evidence>
<keyword evidence="11" id="KW-0282">Flagellum</keyword>
<protein>
    <submittedName>
        <fullName evidence="11">Cilia- and flagella-associated protein 44</fullName>
    </submittedName>
</protein>
<keyword evidence="3" id="KW-0963">Cytoplasm</keyword>
<evidence type="ECO:0000256" key="4">
    <source>
        <dbReference type="ARBA" id="ARBA00022574"/>
    </source>
</evidence>
<dbReference type="PANTHER" id="PTHR14885:SF3">
    <property type="entry name" value="CILIA- AND FLAGELLA-ASSOCIATED PROTEIN 44"/>
    <property type="match status" value="1"/>
</dbReference>
<keyword evidence="11" id="KW-0969">Cilium</keyword>
<evidence type="ECO:0000256" key="8">
    <source>
        <dbReference type="ARBA" id="ARBA00023273"/>
    </source>
</evidence>
<feature type="non-terminal residue" evidence="10">
    <location>
        <position position="1"/>
    </location>
</feature>
<comment type="subcellular location">
    <subcellularLocation>
        <location evidence="1">Cell projection</location>
        <location evidence="1">Cilium</location>
    </subcellularLocation>
    <subcellularLocation>
        <location evidence="2">Cytoplasm</location>
        <location evidence="2">Cytoskeleton</location>
    </subcellularLocation>
</comment>
<evidence type="ECO:0000256" key="1">
    <source>
        <dbReference type="ARBA" id="ARBA00004138"/>
    </source>
</evidence>
<feature type="region of interest" description="Disordered" evidence="9">
    <location>
        <begin position="300"/>
        <end position="319"/>
    </location>
</feature>
<dbReference type="GO" id="GO:0005929">
    <property type="term" value="C:cilium"/>
    <property type="evidence" value="ECO:0007669"/>
    <property type="project" value="UniProtKB-SubCell"/>
</dbReference>
<name>A0A9P1FTM9_9DINO</name>
<evidence type="ECO:0000256" key="3">
    <source>
        <dbReference type="ARBA" id="ARBA00022490"/>
    </source>
</evidence>
<sequence length="502" mass="57859">MPNLPLHFKEAKGNTTEFTEKLAGYSTGNESRDYFRNNELPEPLYIKVPIKLADDSVGEELLPVSFLIKMHATLLELNFLFKFSRFSAKSLVRETTYGWFLNCKGYNARVVSEWLMYKLIEVNQQPEFQVGESADVGEIPLWDWRAINRYFGLTERTSRKLSFVSTITIMASSVAEGVRERISEIRNELFELQAKNGQLYEAQLSNTDMVVDQEYINHLKEDMENQIEQVRFELAWLVEFHERGLQKLKDYYLQQVDFERIEVLGFQSDHRVSTFRCAKMSSELQANLARLHELIFAAGEGDGDEEDDDGDDGLGFDGRSTLRGHKTDFGFDGTDNAGSQNTEKPLSGAEQRELRRQQRMLRKAQMQELERAKPSESYEAPEDVEAIANAEATLGNYMLKTSQDYQVPENQRMNAEKKRRQMFLLEESIHAIKTEFNQRVMALRDFRQQVRAEVQRDLQALAEIDEQLGTTTGWVVGILENPPGAPPEFPETRFHLEDADIK</sequence>
<evidence type="ECO:0000313" key="11">
    <source>
        <dbReference type="EMBL" id="CAL4775260.1"/>
    </source>
</evidence>
<reference evidence="10" key="1">
    <citation type="submission" date="2022-10" db="EMBL/GenBank/DDBJ databases">
        <authorList>
            <person name="Chen Y."/>
            <person name="Dougan E. K."/>
            <person name="Chan C."/>
            <person name="Rhodes N."/>
            <person name="Thang M."/>
        </authorList>
    </citation>
    <scope>NUCLEOTIDE SEQUENCE</scope>
</reference>
<keyword evidence="5" id="KW-0677">Repeat</keyword>
<evidence type="ECO:0000313" key="10">
    <source>
        <dbReference type="EMBL" id="CAI3987948.1"/>
    </source>
</evidence>
<feature type="region of interest" description="Disordered" evidence="9">
    <location>
        <begin position="325"/>
        <end position="354"/>
    </location>
</feature>
<dbReference type="AlphaFoldDB" id="A0A9P1FTM9"/>
<dbReference type="EMBL" id="CAMXCT020001222">
    <property type="protein sequence ID" value="CAL1141323.1"/>
    <property type="molecule type" value="Genomic_DNA"/>
</dbReference>
<keyword evidence="7" id="KW-0206">Cytoskeleton</keyword>
<feature type="compositionally biased region" description="Acidic residues" evidence="9">
    <location>
        <begin position="301"/>
        <end position="314"/>
    </location>
</feature>
<evidence type="ECO:0000256" key="2">
    <source>
        <dbReference type="ARBA" id="ARBA00004245"/>
    </source>
</evidence>
<evidence type="ECO:0000256" key="6">
    <source>
        <dbReference type="ARBA" id="ARBA00023054"/>
    </source>
</evidence>
<comment type="caution">
    <text evidence="10">The sequence shown here is derived from an EMBL/GenBank/DDBJ whole genome shotgun (WGS) entry which is preliminary data.</text>
</comment>
<dbReference type="EMBL" id="CAMXCT030001222">
    <property type="protein sequence ID" value="CAL4775260.1"/>
    <property type="molecule type" value="Genomic_DNA"/>
</dbReference>